<dbReference type="GO" id="GO:0045892">
    <property type="term" value="P:negative regulation of DNA-templated transcription"/>
    <property type="evidence" value="ECO:0007669"/>
    <property type="project" value="InterPro"/>
</dbReference>
<reference evidence="5 6" key="1">
    <citation type="submission" date="2019-07" db="EMBL/GenBank/DDBJ databases">
        <title>Criibacterium bergeronii gen. nov., sp. nov. isolated from human clinical samples.</title>
        <authorList>
            <person name="Maheux A.F."/>
            <person name="Boudreau D.K."/>
            <person name="Berube E."/>
            <person name="Brodeur S."/>
            <person name="Bernard K.A."/>
            <person name="Abed J.Y."/>
            <person name="Ducrey E."/>
            <person name="Guay E.F."/>
            <person name="Raymond F."/>
            <person name="Corbeil J."/>
            <person name="Domingo M.-C."/>
            <person name="Roy P.H."/>
            <person name="Boissinot M."/>
            <person name="Tocheva E.I."/>
            <person name="Omar R.F."/>
        </authorList>
    </citation>
    <scope>NUCLEOTIDE SEQUENCE [LARGE SCALE GENOMIC DNA]</scope>
    <source>
        <strain evidence="5 6">CCRI-24246</strain>
    </source>
</reference>
<dbReference type="Gene3D" id="1.10.4040.10">
    <property type="entry name" value="Penicillinase repressor domain"/>
    <property type="match status" value="1"/>
</dbReference>
<keyword evidence="2" id="KW-0805">Transcription regulation</keyword>
<keyword evidence="3" id="KW-0238">DNA-binding</keyword>
<gene>
    <name evidence="5" type="ORF">FL857_11685</name>
</gene>
<evidence type="ECO:0000256" key="1">
    <source>
        <dbReference type="ARBA" id="ARBA00011046"/>
    </source>
</evidence>
<dbReference type="Gene3D" id="1.10.10.10">
    <property type="entry name" value="Winged helix-like DNA-binding domain superfamily/Winged helix DNA-binding domain"/>
    <property type="match status" value="1"/>
</dbReference>
<keyword evidence="4" id="KW-0804">Transcription</keyword>
<dbReference type="Proteomes" id="UP000319424">
    <property type="component" value="Unassembled WGS sequence"/>
</dbReference>
<comment type="similarity">
    <text evidence="1">Belongs to the BlaI transcriptional regulatory family.</text>
</comment>
<dbReference type="InterPro" id="IPR036390">
    <property type="entry name" value="WH_DNA-bd_sf"/>
</dbReference>
<evidence type="ECO:0000256" key="2">
    <source>
        <dbReference type="ARBA" id="ARBA00023015"/>
    </source>
</evidence>
<protein>
    <submittedName>
        <fullName evidence="5">BlaI/MecI/CopY family transcriptional regulator</fullName>
    </submittedName>
</protein>
<dbReference type="RefSeq" id="WP_007488105.1">
    <property type="nucleotide sequence ID" value="NZ_VJXW01000034.1"/>
</dbReference>
<evidence type="ECO:0000256" key="4">
    <source>
        <dbReference type="ARBA" id="ARBA00023163"/>
    </source>
</evidence>
<evidence type="ECO:0000256" key="3">
    <source>
        <dbReference type="ARBA" id="ARBA00023125"/>
    </source>
</evidence>
<dbReference type="AlphaFoldDB" id="A0A552UV68"/>
<accession>A0A552UV68</accession>
<dbReference type="InterPro" id="IPR005650">
    <property type="entry name" value="BlaI_family"/>
</dbReference>
<sequence length="123" mass="14134">MDFPKIHESEYRFCLIMWEHEPVTAVELVKLCQDQLGWKRTTTYTVIKRLGERGVLKNDNGTVTSLVSKDEAQACEIDELVEKKFEGSLPAFIAAFTKHQAMSEDELDEVQRMIDRIRKGGSQ</sequence>
<comment type="caution">
    <text evidence="5">The sequence shown here is derived from an EMBL/GenBank/DDBJ whole genome shotgun (WGS) entry which is preliminary data.</text>
</comment>
<name>A0A552UV68_9FIRM</name>
<dbReference type="GO" id="GO:0003677">
    <property type="term" value="F:DNA binding"/>
    <property type="evidence" value="ECO:0007669"/>
    <property type="project" value="UniProtKB-KW"/>
</dbReference>
<evidence type="ECO:0000313" key="5">
    <source>
        <dbReference type="EMBL" id="TRW22112.1"/>
    </source>
</evidence>
<dbReference type="PIRSF" id="PIRSF019455">
    <property type="entry name" value="CopR_AtkY"/>
    <property type="match status" value="1"/>
</dbReference>
<dbReference type="SUPFAM" id="SSF46785">
    <property type="entry name" value="Winged helix' DNA-binding domain"/>
    <property type="match status" value="1"/>
</dbReference>
<evidence type="ECO:0000313" key="6">
    <source>
        <dbReference type="Proteomes" id="UP000319424"/>
    </source>
</evidence>
<dbReference type="OrthoDB" id="9795583at2"/>
<dbReference type="InterPro" id="IPR036388">
    <property type="entry name" value="WH-like_DNA-bd_sf"/>
</dbReference>
<organism evidence="5 6">
    <name type="scientific">Criibacterium bergeronii</name>
    <dbReference type="NCBI Taxonomy" id="1871336"/>
    <lineage>
        <taxon>Bacteria</taxon>
        <taxon>Bacillati</taxon>
        <taxon>Bacillota</taxon>
        <taxon>Clostridia</taxon>
        <taxon>Peptostreptococcales</taxon>
        <taxon>Filifactoraceae</taxon>
        <taxon>Criibacterium</taxon>
    </lineage>
</organism>
<dbReference type="EMBL" id="VJXW01000034">
    <property type="protein sequence ID" value="TRW22112.1"/>
    <property type="molecule type" value="Genomic_DNA"/>
</dbReference>
<dbReference type="GeneID" id="63971665"/>
<dbReference type="Pfam" id="PF03965">
    <property type="entry name" value="Penicillinase_R"/>
    <property type="match status" value="1"/>
</dbReference>
<proteinExistence type="inferred from homology"/>